<name>A0A9J5YJE0_SOLCO</name>
<keyword evidence="3" id="KW-1185">Reference proteome</keyword>
<sequence>MKHQNTIHTQHPAGSTTTSSLLAPYRDYFTSPRKP</sequence>
<feature type="compositionally biased region" description="Polar residues" evidence="1">
    <location>
        <begin position="1"/>
        <end position="21"/>
    </location>
</feature>
<dbReference type="EMBL" id="JACXVP010000006">
    <property type="protein sequence ID" value="KAG5599086.1"/>
    <property type="molecule type" value="Genomic_DNA"/>
</dbReference>
<evidence type="ECO:0000313" key="3">
    <source>
        <dbReference type="Proteomes" id="UP000824120"/>
    </source>
</evidence>
<feature type="region of interest" description="Disordered" evidence="1">
    <location>
        <begin position="1"/>
        <end position="35"/>
    </location>
</feature>
<evidence type="ECO:0000256" key="1">
    <source>
        <dbReference type="SAM" id="MobiDB-lite"/>
    </source>
</evidence>
<gene>
    <name evidence="2" type="ORF">H5410_030456</name>
</gene>
<proteinExistence type="predicted"/>
<dbReference type="Proteomes" id="UP000824120">
    <property type="component" value="Chromosome 6"/>
</dbReference>
<organism evidence="2 3">
    <name type="scientific">Solanum commersonii</name>
    <name type="common">Commerson's wild potato</name>
    <name type="synonym">Commerson's nightshade</name>
    <dbReference type="NCBI Taxonomy" id="4109"/>
    <lineage>
        <taxon>Eukaryota</taxon>
        <taxon>Viridiplantae</taxon>
        <taxon>Streptophyta</taxon>
        <taxon>Embryophyta</taxon>
        <taxon>Tracheophyta</taxon>
        <taxon>Spermatophyta</taxon>
        <taxon>Magnoliopsida</taxon>
        <taxon>eudicotyledons</taxon>
        <taxon>Gunneridae</taxon>
        <taxon>Pentapetalae</taxon>
        <taxon>asterids</taxon>
        <taxon>lamiids</taxon>
        <taxon>Solanales</taxon>
        <taxon>Solanaceae</taxon>
        <taxon>Solanoideae</taxon>
        <taxon>Solaneae</taxon>
        <taxon>Solanum</taxon>
    </lineage>
</organism>
<dbReference type="AlphaFoldDB" id="A0A9J5YJE0"/>
<reference evidence="2 3" key="1">
    <citation type="submission" date="2020-09" db="EMBL/GenBank/DDBJ databases">
        <title>De no assembly of potato wild relative species, Solanum commersonii.</title>
        <authorList>
            <person name="Cho K."/>
        </authorList>
    </citation>
    <scope>NUCLEOTIDE SEQUENCE [LARGE SCALE GENOMIC DNA]</scope>
    <source>
        <strain evidence="2">LZ3.2</strain>
        <tissue evidence="2">Leaf</tissue>
    </source>
</reference>
<comment type="caution">
    <text evidence="2">The sequence shown here is derived from an EMBL/GenBank/DDBJ whole genome shotgun (WGS) entry which is preliminary data.</text>
</comment>
<protein>
    <submittedName>
        <fullName evidence="2">Uncharacterized protein</fullName>
    </submittedName>
</protein>
<accession>A0A9J5YJE0</accession>
<evidence type="ECO:0000313" key="2">
    <source>
        <dbReference type="EMBL" id="KAG5599086.1"/>
    </source>
</evidence>